<comment type="function">
    <text evidence="3 19">Catalyzes the conversion of D-ribulose 5-phosphate to formate and 3,4-dihydroxy-2-butanone 4-phosphate.</text>
</comment>
<dbReference type="EMBL" id="QUMQ01000001">
    <property type="protein sequence ID" value="REF98347.1"/>
    <property type="molecule type" value="Genomic_DNA"/>
</dbReference>
<dbReference type="SUPFAM" id="SSF55821">
    <property type="entry name" value="YrdC/RibB"/>
    <property type="match status" value="1"/>
</dbReference>
<evidence type="ECO:0000256" key="5">
    <source>
        <dbReference type="ARBA" id="ARBA00004904"/>
    </source>
</evidence>
<feature type="binding site" evidence="19">
    <location>
        <position position="363"/>
    </location>
    <ligand>
        <name>GTP</name>
        <dbReference type="ChEBI" id="CHEBI:37565"/>
    </ligand>
</feature>
<feature type="domain" description="GTP cyclohydrolase II" evidence="20">
    <location>
        <begin position="213"/>
        <end position="379"/>
    </location>
</feature>
<evidence type="ECO:0000256" key="13">
    <source>
        <dbReference type="ARBA" id="ARBA00023134"/>
    </source>
</evidence>
<keyword evidence="9 19" id="KW-0547">Nucleotide-binding</keyword>
<feature type="binding site" evidence="19">
    <location>
        <position position="262"/>
    </location>
    <ligand>
        <name>Zn(2+)</name>
        <dbReference type="ChEBI" id="CHEBI:29105"/>
        <note>catalytic</note>
    </ligand>
</feature>
<keyword evidence="12 19" id="KW-0460">Magnesium</keyword>
<feature type="binding site" evidence="19">
    <location>
        <begin position="301"/>
        <end position="303"/>
    </location>
    <ligand>
        <name>GTP</name>
        <dbReference type="ChEBI" id="CHEBI:37565"/>
    </ligand>
</feature>
<keyword evidence="13 19" id="KW-0342">GTP-binding</keyword>
<dbReference type="FunFam" id="3.40.50.10990:FF:000001">
    <property type="entry name" value="Riboflavin biosynthesis protein RibBA"/>
    <property type="match status" value="1"/>
</dbReference>
<evidence type="ECO:0000256" key="12">
    <source>
        <dbReference type="ARBA" id="ARBA00022842"/>
    </source>
</evidence>
<keyword evidence="8 19" id="KW-0479">Metal-binding</keyword>
<evidence type="ECO:0000256" key="11">
    <source>
        <dbReference type="ARBA" id="ARBA00022833"/>
    </source>
</evidence>
<gene>
    <name evidence="19" type="primary">ribBA</name>
    <name evidence="21" type="ORF">DFJ67_4364</name>
</gene>
<feature type="binding site" evidence="19">
    <location>
        <position position="323"/>
    </location>
    <ligand>
        <name>GTP</name>
        <dbReference type="ChEBI" id="CHEBI:37565"/>
    </ligand>
</feature>
<dbReference type="OrthoDB" id="9793111at2"/>
<comment type="cofactor">
    <cofactor evidence="19">
        <name>Zn(2+)</name>
        <dbReference type="ChEBI" id="CHEBI:29105"/>
    </cofactor>
    <text evidence="19">Binds 1 zinc ion per subunit.</text>
</comment>
<dbReference type="Proteomes" id="UP000256913">
    <property type="component" value="Unassembled WGS sequence"/>
</dbReference>
<feature type="binding site" evidence="19">
    <location>
        <position position="273"/>
    </location>
    <ligand>
        <name>Zn(2+)</name>
        <dbReference type="ChEBI" id="CHEBI:29105"/>
        <note>catalytic</note>
    </ligand>
</feature>
<comment type="catalytic activity">
    <reaction evidence="1 19">
        <text>D-ribulose 5-phosphate = (2S)-2-hydroxy-3-oxobutyl phosphate + formate + H(+)</text>
        <dbReference type="Rhea" id="RHEA:18457"/>
        <dbReference type="ChEBI" id="CHEBI:15378"/>
        <dbReference type="ChEBI" id="CHEBI:15740"/>
        <dbReference type="ChEBI" id="CHEBI:58121"/>
        <dbReference type="ChEBI" id="CHEBI:58830"/>
        <dbReference type="EC" id="4.1.99.12"/>
    </reaction>
</comment>
<dbReference type="GO" id="GO:0005829">
    <property type="term" value="C:cytosol"/>
    <property type="evidence" value="ECO:0007669"/>
    <property type="project" value="TreeGrafter"/>
</dbReference>
<dbReference type="PANTHER" id="PTHR21327">
    <property type="entry name" value="GTP CYCLOHYDROLASE II-RELATED"/>
    <property type="match status" value="1"/>
</dbReference>
<dbReference type="InterPro" id="IPR016299">
    <property type="entry name" value="Riboflavin_synth_RibBA"/>
</dbReference>
<comment type="pathway">
    <text evidence="4 19">Cofactor biosynthesis; riboflavin biosynthesis; 5-amino-6-(D-ribitylamino)uracil from GTP: step 1/4.</text>
</comment>
<feature type="binding site" evidence="19">
    <location>
        <begin position="257"/>
        <end position="261"/>
    </location>
    <ligand>
        <name>GTP</name>
        <dbReference type="ChEBI" id="CHEBI:37565"/>
    </ligand>
</feature>
<evidence type="ECO:0000256" key="17">
    <source>
        <dbReference type="ARBA" id="ARBA00043932"/>
    </source>
</evidence>
<comment type="similarity">
    <text evidence="19">In the C-terminal section; belongs to the GTP cyclohydrolase II family.</text>
</comment>
<accession>A0A3D9ZMB0</accession>
<feature type="site" description="Essential for DHBP synthase activity" evidence="19">
    <location>
        <position position="131"/>
    </location>
</feature>
<dbReference type="GO" id="GO:0008270">
    <property type="term" value="F:zinc ion binding"/>
    <property type="evidence" value="ECO:0007669"/>
    <property type="project" value="UniProtKB-UniRule"/>
</dbReference>
<dbReference type="GO" id="GO:0030145">
    <property type="term" value="F:manganese ion binding"/>
    <property type="evidence" value="ECO:0007669"/>
    <property type="project" value="UniProtKB-UniRule"/>
</dbReference>
<evidence type="ECO:0000256" key="16">
    <source>
        <dbReference type="ARBA" id="ARBA00023268"/>
    </source>
</evidence>
<keyword evidence="22" id="KW-1185">Reference proteome</keyword>
<comment type="catalytic activity">
    <reaction evidence="18 19">
        <text>GTP + 4 H2O = 2,5-diamino-6-hydroxy-4-(5-phosphoribosylamino)-pyrimidine + formate + 2 phosphate + 3 H(+)</text>
        <dbReference type="Rhea" id="RHEA:23704"/>
        <dbReference type="ChEBI" id="CHEBI:15377"/>
        <dbReference type="ChEBI" id="CHEBI:15378"/>
        <dbReference type="ChEBI" id="CHEBI:15740"/>
        <dbReference type="ChEBI" id="CHEBI:37565"/>
        <dbReference type="ChEBI" id="CHEBI:43474"/>
        <dbReference type="ChEBI" id="CHEBI:58614"/>
        <dbReference type="EC" id="3.5.4.25"/>
    </reaction>
</comment>
<feature type="region of interest" description="GTP cyclohydrolase II" evidence="19">
    <location>
        <begin position="207"/>
        <end position="405"/>
    </location>
</feature>
<feature type="binding site" evidence="19">
    <location>
        <position position="278"/>
    </location>
    <ligand>
        <name>GTP</name>
        <dbReference type="ChEBI" id="CHEBI:37565"/>
    </ligand>
</feature>
<feature type="binding site" evidence="19">
    <location>
        <begin position="32"/>
        <end position="33"/>
    </location>
    <ligand>
        <name>D-ribulose 5-phosphate</name>
        <dbReference type="ChEBI" id="CHEBI:58121"/>
    </ligand>
</feature>
<evidence type="ECO:0000256" key="19">
    <source>
        <dbReference type="HAMAP-Rule" id="MF_01283"/>
    </source>
</evidence>
<dbReference type="HAMAP" id="MF_00179">
    <property type="entry name" value="RibA"/>
    <property type="match status" value="1"/>
</dbReference>
<dbReference type="Pfam" id="PF00925">
    <property type="entry name" value="GTP_cyclohydro2"/>
    <property type="match status" value="1"/>
</dbReference>
<evidence type="ECO:0000313" key="22">
    <source>
        <dbReference type="Proteomes" id="UP000256913"/>
    </source>
</evidence>
<keyword evidence="15 19" id="KW-0456">Lyase</keyword>
<dbReference type="EC" id="4.1.99.12" evidence="19"/>
<name>A0A3D9ZMB0_9ACTN</name>
<dbReference type="PANTHER" id="PTHR21327:SF18">
    <property type="entry name" value="3,4-DIHYDROXY-2-BUTANONE 4-PHOSPHATE SYNTHASE"/>
    <property type="match status" value="1"/>
</dbReference>
<feature type="site" description="Essential for DHBP synthase activity" evidence="19">
    <location>
        <position position="169"/>
    </location>
</feature>
<evidence type="ECO:0000256" key="6">
    <source>
        <dbReference type="ARBA" id="ARBA00005520"/>
    </source>
</evidence>
<feature type="binding site" evidence="19">
    <location>
        <position position="33"/>
    </location>
    <ligand>
        <name>Mg(2+)</name>
        <dbReference type="ChEBI" id="CHEBI:18420"/>
        <label>1</label>
    </ligand>
</feature>
<feature type="active site" description="Nucleophile; for GTP cyclohydrolase activity" evidence="19">
    <location>
        <position position="337"/>
    </location>
</feature>
<feature type="binding site" evidence="19">
    <location>
        <position position="33"/>
    </location>
    <ligand>
        <name>Mg(2+)</name>
        <dbReference type="ChEBI" id="CHEBI:18420"/>
        <label>2</label>
    </ligand>
</feature>
<comment type="caution">
    <text evidence="21">The sequence shown here is derived from an EMBL/GenBank/DDBJ whole genome shotgun (WGS) entry which is preliminary data.</text>
</comment>
<evidence type="ECO:0000259" key="20">
    <source>
        <dbReference type="Pfam" id="PF00925"/>
    </source>
</evidence>
<comment type="similarity">
    <text evidence="6 19">In the N-terminal section; belongs to the DHBP synthase family.</text>
</comment>
<dbReference type="PIRSF" id="PIRSF001259">
    <property type="entry name" value="RibA"/>
    <property type="match status" value="1"/>
</dbReference>
<comment type="cofactor">
    <cofactor evidence="2">
        <name>Mn(2+)</name>
        <dbReference type="ChEBI" id="CHEBI:29035"/>
    </cofactor>
</comment>
<keyword evidence="14 19" id="KW-0464">Manganese</keyword>
<dbReference type="Pfam" id="PF00926">
    <property type="entry name" value="DHBP_synthase"/>
    <property type="match status" value="1"/>
</dbReference>
<evidence type="ECO:0000256" key="9">
    <source>
        <dbReference type="ARBA" id="ARBA00022741"/>
    </source>
</evidence>
<evidence type="ECO:0000256" key="18">
    <source>
        <dbReference type="ARBA" id="ARBA00049295"/>
    </source>
</evidence>
<keyword evidence="7 19" id="KW-0686">Riboflavin biosynthesis</keyword>
<dbReference type="Gene3D" id="3.40.50.10990">
    <property type="entry name" value="GTP cyclohydrolase II"/>
    <property type="match status" value="1"/>
</dbReference>
<evidence type="ECO:0000256" key="7">
    <source>
        <dbReference type="ARBA" id="ARBA00022619"/>
    </source>
</evidence>
<dbReference type="InterPro" id="IPR000926">
    <property type="entry name" value="RibA"/>
</dbReference>
<comment type="pathway">
    <text evidence="5 19">Cofactor biosynthesis; riboflavin biosynthesis; 2-hydroxy-3-oxobutyl phosphate from D-ribulose 5-phosphate: step 1/1.</text>
</comment>
<sequence length="405" mass="43237">MTRPAGGFAPVSDVIDAIGRGEIVVVVDDEDRENEGDLVVAADLVTPEIINFMVTHGRGLVCLSLDGGQLDHLAIGAMDPQAGIHAETHFGVSIDLDVPGVSGISAFERAATIRHAVDPLAQAEDFRRPGHVFTLRATPGGVLVRAGHTEASADLARLAGRTAAGVICEVMNDDGTMMRLDDLRRFGDRFGLLITSIADLIAYRRKSESLIRRVAVTRLPSDHGDWEIYGYESVVDGVQSVALVKGDPASQPAALVRMHSECLTGDVFASRRCDCGAQLHTAMDMIDAAGHGAVIYLRGHEGRGIGLSHKLQAYQLQDAGYDTVDANLALGLPADARDYGVGAAILRDLGLRRLRLLTNNPAKRAGLDGFGLEVVERVPLVAESRPERATYMATKVARMGHDLTA</sequence>
<proteinExistence type="inferred from homology"/>
<dbReference type="InterPro" id="IPR032677">
    <property type="entry name" value="GTP_cyclohydro_II"/>
</dbReference>
<evidence type="ECO:0000256" key="4">
    <source>
        <dbReference type="ARBA" id="ARBA00004853"/>
    </source>
</evidence>
<organism evidence="21 22">
    <name type="scientific">Asanoa ferruginea</name>
    <dbReference type="NCBI Taxonomy" id="53367"/>
    <lineage>
        <taxon>Bacteria</taxon>
        <taxon>Bacillati</taxon>
        <taxon>Actinomycetota</taxon>
        <taxon>Actinomycetes</taxon>
        <taxon>Micromonosporales</taxon>
        <taxon>Micromonosporaceae</taxon>
        <taxon>Asanoa</taxon>
    </lineage>
</organism>
<dbReference type="InterPro" id="IPR017945">
    <property type="entry name" value="DHBP_synth_RibB-like_a/b_dom"/>
</dbReference>
<dbReference type="RefSeq" id="WP_116069646.1">
    <property type="nucleotide sequence ID" value="NZ_BONB01000083.1"/>
</dbReference>
<dbReference type="GO" id="GO:0009231">
    <property type="term" value="P:riboflavin biosynthetic process"/>
    <property type="evidence" value="ECO:0007669"/>
    <property type="project" value="UniProtKB-UniRule"/>
</dbReference>
<dbReference type="InterPro" id="IPR000422">
    <property type="entry name" value="DHBP_synthase_RibB"/>
</dbReference>
<evidence type="ECO:0000256" key="10">
    <source>
        <dbReference type="ARBA" id="ARBA00022801"/>
    </source>
</evidence>
<feature type="binding site" evidence="19">
    <location>
        <position position="358"/>
    </location>
    <ligand>
        <name>GTP</name>
        <dbReference type="ChEBI" id="CHEBI:37565"/>
    </ligand>
</feature>
<dbReference type="GO" id="GO:0008686">
    <property type="term" value="F:3,4-dihydroxy-2-butanone-4-phosphate synthase activity"/>
    <property type="evidence" value="ECO:0007669"/>
    <property type="project" value="UniProtKB-UniRule"/>
</dbReference>
<evidence type="ECO:0000256" key="14">
    <source>
        <dbReference type="ARBA" id="ARBA00023211"/>
    </source>
</evidence>
<dbReference type="NCBIfam" id="TIGR00505">
    <property type="entry name" value="ribA"/>
    <property type="match status" value="1"/>
</dbReference>
<keyword evidence="16 19" id="KW-0511">Multifunctional enzyme</keyword>
<feature type="region of interest" description="DHBP synthase" evidence="19">
    <location>
        <begin position="1"/>
        <end position="206"/>
    </location>
</feature>
<feature type="binding site" evidence="19">
    <location>
        <begin position="145"/>
        <end position="149"/>
    </location>
    <ligand>
        <name>D-ribulose 5-phosphate</name>
        <dbReference type="ChEBI" id="CHEBI:58121"/>
    </ligand>
</feature>
<dbReference type="InterPro" id="IPR036144">
    <property type="entry name" value="RibA-like_sf"/>
</dbReference>
<dbReference type="GO" id="GO:0005525">
    <property type="term" value="F:GTP binding"/>
    <property type="evidence" value="ECO:0007669"/>
    <property type="project" value="UniProtKB-KW"/>
</dbReference>
<evidence type="ECO:0000256" key="1">
    <source>
        <dbReference type="ARBA" id="ARBA00000141"/>
    </source>
</evidence>
<evidence type="ECO:0000256" key="8">
    <source>
        <dbReference type="ARBA" id="ARBA00022723"/>
    </source>
</evidence>
<dbReference type="NCBIfam" id="TIGR00506">
    <property type="entry name" value="ribB"/>
    <property type="match status" value="1"/>
</dbReference>
<protein>
    <recommendedName>
        <fullName evidence="19">Riboflavin biosynthesis protein RibBA</fullName>
    </recommendedName>
    <domain>
        <recommendedName>
            <fullName evidence="19">3,4-dihydroxy-2-butanone 4-phosphate synthase</fullName>
            <shortName evidence="19">DHBP synthase</shortName>
            <ecNumber evidence="19">4.1.99.12</ecNumber>
        </recommendedName>
    </domain>
    <domain>
        <recommendedName>
            <fullName evidence="19">GTP cyclohydrolase-2</fullName>
            <ecNumber evidence="19">3.5.4.25</ecNumber>
        </recommendedName>
        <alternativeName>
            <fullName evidence="19">GTP cyclohydrolase II</fullName>
        </alternativeName>
    </domain>
</protein>
<evidence type="ECO:0000256" key="15">
    <source>
        <dbReference type="ARBA" id="ARBA00023239"/>
    </source>
</evidence>
<dbReference type="NCBIfam" id="NF001591">
    <property type="entry name" value="PRK00393.1"/>
    <property type="match status" value="1"/>
</dbReference>
<comment type="function">
    <text evidence="17 19">Catalyzes the conversion of GTP to 2,5-diamino-6-ribosylamino-4(3H)-pyrimidinone 5'-phosphate (DARP), formate and pyrophosphate.</text>
</comment>
<feature type="active site" description="Proton acceptor; for GTP cyclohydrolase activity" evidence="19">
    <location>
        <position position="335"/>
    </location>
</feature>
<dbReference type="UniPathway" id="UPA00275">
    <property type="reaction ID" value="UER00399"/>
</dbReference>
<dbReference type="EC" id="3.5.4.25" evidence="19"/>
<dbReference type="HAMAP" id="MF_01283">
    <property type="entry name" value="RibBA"/>
    <property type="match status" value="1"/>
</dbReference>
<dbReference type="NCBIfam" id="NF006803">
    <property type="entry name" value="PRK09311.1"/>
    <property type="match status" value="1"/>
</dbReference>
<evidence type="ECO:0000313" key="21">
    <source>
        <dbReference type="EMBL" id="REF98347.1"/>
    </source>
</evidence>
<dbReference type="SUPFAM" id="SSF142695">
    <property type="entry name" value="RibA-like"/>
    <property type="match status" value="1"/>
</dbReference>
<dbReference type="Gene3D" id="3.90.870.10">
    <property type="entry name" value="DHBP synthase"/>
    <property type="match status" value="1"/>
</dbReference>
<comment type="cofactor">
    <cofactor evidence="19">
        <name>Mg(2+)</name>
        <dbReference type="ChEBI" id="CHEBI:18420"/>
    </cofactor>
    <cofactor evidence="19">
        <name>Mn(2+)</name>
        <dbReference type="ChEBI" id="CHEBI:29035"/>
    </cofactor>
    <text evidence="19">Binds 2 divalent metal cations per subunit. Magnesium or manganese.</text>
</comment>
<dbReference type="FunFam" id="3.90.870.10:FF:000001">
    <property type="entry name" value="Riboflavin biosynthesis protein RibBA"/>
    <property type="match status" value="1"/>
</dbReference>
<evidence type="ECO:0000256" key="3">
    <source>
        <dbReference type="ARBA" id="ARBA00002284"/>
    </source>
</evidence>
<dbReference type="AlphaFoldDB" id="A0A3D9ZMB0"/>
<feature type="binding site" evidence="19">
    <location>
        <position position="275"/>
    </location>
    <ligand>
        <name>Zn(2+)</name>
        <dbReference type="ChEBI" id="CHEBI:29105"/>
        <note>catalytic</note>
    </ligand>
</feature>
<reference evidence="21 22" key="1">
    <citation type="submission" date="2018-08" db="EMBL/GenBank/DDBJ databases">
        <title>Sequencing the genomes of 1000 actinobacteria strains.</title>
        <authorList>
            <person name="Klenk H.-P."/>
        </authorList>
    </citation>
    <scope>NUCLEOTIDE SEQUENCE [LARGE SCALE GENOMIC DNA]</scope>
    <source>
        <strain evidence="21 22">DSM 44099</strain>
    </source>
</reference>
<feature type="binding site" evidence="19">
    <location>
        <position position="169"/>
    </location>
    <ligand>
        <name>D-ribulose 5-phosphate</name>
        <dbReference type="ChEBI" id="CHEBI:58121"/>
    </ligand>
</feature>
<dbReference type="GO" id="GO:0003935">
    <property type="term" value="F:GTP cyclohydrolase II activity"/>
    <property type="evidence" value="ECO:0007669"/>
    <property type="project" value="UniProtKB-UniRule"/>
</dbReference>
<feature type="binding site" evidence="19">
    <location>
        <position position="148"/>
    </location>
    <ligand>
        <name>Mg(2+)</name>
        <dbReference type="ChEBI" id="CHEBI:18420"/>
        <label>2</label>
    </ligand>
</feature>
<dbReference type="CDD" id="cd00641">
    <property type="entry name" value="GTP_cyclohydro2"/>
    <property type="match status" value="1"/>
</dbReference>
<dbReference type="GO" id="GO:0000287">
    <property type="term" value="F:magnesium ion binding"/>
    <property type="evidence" value="ECO:0007669"/>
    <property type="project" value="UniProtKB-UniRule"/>
</dbReference>
<keyword evidence="11 19" id="KW-0862">Zinc</keyword>
<keyword evidence="10 19" id="KW-0378">Hydrolase</keyword>
<evidence type="ECO:0000256" key="2">
    <source>
        <dbReference type="ARBA" id="ARBA00001936"/>
    </source>
</evidence>
<feature type="binding site" evidence="19">
    <location>
        <position position="37"/>
    </location>
    <ligand>
        <name>D-ribulose 5-phosphate</name>
        <dbReference type="ChEBI" id="CHEBI:58121"/>
    </ligand>
</feature>